<keyword evidence="2" id="KW-0966">Cell projection</keyword>
<gene>
    <name evidence="2" type="ORF">KJB30_15915</name>
</gene>
<dbReference type="PANTHER" id="PTHR39185:SF1">
    <property type="entry name" value="SWARMING MOTILITY PROTEIN SWRD"/>
    <property type="match status" value="1"/>
</dbReference>
<keyword evidence="3" id="KW-1185">Reference proteome</keyword>
<sequence length="105" mass="12328">MIFLTRLDKQQTYLNPDHIVSIEETPDTVITLFNGHHFIVRESAKVIISKIIAFRAQVSRRSQPPVKKHFARHRKKQFRSRTLNKDLCPLDRDTPLSSPFHSQDH</sequence>
<dbReference type="PANTHER" id="PTHR39185">
    <property type="entry name" value="SWARMING MOTILITY PROTEIN SWRD"/>
    <property type="match status" value="1"/>
</dbReference>
<name>A0ABS5UC61_9BACT</name>
<protein>
    <submittedName>
        <fullName evidence="2">Flagellar FlbD family protein</fullName>
    </submittedName>
</protein>
<dbReference type="Proteomes" id="UP000784128">
    <property type="component" value="Unassembled WGS sequence"/>
</dbReference>
<comment type="caution">
    <text evidence="2">The sequence shown here is derived from an EMBL/GenBank/DDBJ whole genome shotgun (WGS) entry which is preliminary data.</text>
</comment>
<dbReference type="InterPro" id="IPR009384">
    <property type="entry name" value="SwrD-like"/>
</dbReference>
<organism evidence="2 3">
    <name type="scientific">Pelotalea chapellei</name>
    <dbReference type="NCBI Taxonomy" id="44671"/>
    <lineage>
        <taxon>Bacteria</taxon>
        <taxon>Pseudomonadati</taxon>
        <taxon>Thermodesulfobacteriota</taxon>
        <taxon>Desulfuromonadia</taxon>
        <taxon>Geobacterales</taxon>
        <taxon>Geobacteraceae</taxon>
        <taxon>Pelotalea</taxon>
    </lineage>
</organism>
<keyword evidence="2" id="KW-0969">Cilium</keyword>
<keyword evidence="2" id="KW-0282">Flagellum</keyword>
<dbReference type="EMBL" id="JAHDYS010000019">
    <property type="protein sequence ID" value="MBT1073278.1"/>
    <property type="molecule type" value="Genomic_DNA"/>
</dbReference>
<evidence type="ECO:0000313" key="2">
    <source>
        <dbReference type="EMBL" id="MBT1073278.1"/>
    </source>
</evidence>
<dbReference type="RefSeq" id="WP_214301165.1">
    <property type="nucleotide sequence ID" value="NZ_JAHDYS010000019.1"/>
</dbReference>
<feature type="region of interest" description="Disordered" evidence="1">
    <location>
        <begin position="83"/>
        <end position="105"/>
    </location>
</feature>
<reference evidence="2 3" key="1">
    <citation type="submission" date="2021-05" db="EMBL/GenBank/DDBJ databases">
        <title>The draft genome of Geobacter chapellei DSM 13688.</title>
        <authorList>
            <person name="Xu Z."/>
            <person name="Masuda Y."/>
            <person name="Itoh H."/>
            <person name="Senoo K."/>
        </authorList>
    </citation>
    <scope>NUCLEOTIDE SEQUENCE [LARGE SCALE GENOMIC DNA]</scope>
    <source>
        <strain evidence="2 3">DSM 13688</strain>
    </source>
</reference>
<dbReference type="Pfam" id="PF06289">
    <property type="entry name" value="FlbD"/>
    <property type="match status" value="1"/>
</dbReference>
<evidence type="ECO:0000256" key="1">
    <source>
        <dbReference type="SAM" id="MobiDB-lite"/>
    </source>
</evidence>
<proteinExistence type="predicted"/>
<feature type="compositionally biased region" description="Polar residues" evidence="1">
    <location>
        <begin position="95"/>
        <end position="105"/>
    </location>
</feature>
<evidence type="ECO:0000313" key="3">
    <source>
        <dbReference type="Proteomes" id="UP000784128"/>
    </source>
</evidence>
<accession>A0ABS5UC61</accession>